<protein>
    <recommendedName>
        <fullName evidence="1">IQ motif and ubiquitin-like domain-containing protein</fullName>
    </recommendedName>
</protein>
<dbReference type="EMBL" id="JAZDUA010000225">
    <property type="protein sequence ID" value="KAK7863599.1"/>
    <property type="molecule type" value="Genomic_DNA"/>
</dbReference>
<reference evidence="2 3" key="1">
    <citation type="submission" date="2024-03" db="EMBL/GenBank/DDBJ databases">
        <title>The genome assembly and annotation of the cricket Gryllus longicercus Weissman &amp; Gray.</title>
        <authorList>
            <person name="Szrajer S."/>
            <person name="Gray D."/>
            <person name="Ylla G."/>
        </authorList>
    </citation>
    <scope>NUCLEOTIDE SEQUENCE [LARGE SCALE GENOMIC DNA]</scope>
    <source>
        <strain evidence="2">DAG 2021-001</strain>
        <tissue evidence="2">Whole body minus gut</tissue>
    </source>
</reference>
<dbReference type="PANTHER" id="PTHR21074:SF0">
    <property type="entry name" value="IQ AND UBIQUITIN-LIKE DOMAIN-CONTAINING PROTEIN"/>
    <property type="match status" value="1"/>
</dbReference>
<dbReference type="InterPro" id="IPR057887">
    <property type="entry name" value="IQUB_helical"/>
</dbReference>
<dbReference type="InterPro" id="IPR037695">
    <property type="entry name" value="IQUB"/>
</dbReference>
<evidence type="ECO:0000313" key="3">
    <source>
        <dbReference type="Proteomes" id="UP001378592"/>
    </source>
</evidence>
<organism evidence="2 3">
    <name type="scientific">Gryllus longicercus</name>
    <dbReference type="NCBI Taxonomy" id="2509291"/>
    <lineage>
        <taxon>Eukaryota</taxon>
        <taxon>Metazoa</taxon>
        <taxon>Ecdysozoa</taxon>
        <taxon>Arthropoda</taxon>
        <taxon>Hexapoda</taxon>
        <taxon>Insecta</taxon>
        <taxon>Pterygota</taxon>
        <taxon>Neoptera</taxon>
        <taxon>Polyneoptera</taxon>
        <taxon>Orthoptera</taxon>
        <taxon>Ensifera</taxon>
        <taxon>Gryllidea</taxon>
        <taxon>Grylloidea</taxon>
        <taxon>Gryllidae</taxon>
        <taxon>Gryllinae</taxon>
        <taxon>Gryllus</taxon>
    </lineage>
</organism>
<gene>
    <name evidence="2" type="ORF">R5R35_013471</name>
</gene>
<dbReference type="GO" id="GO:0030317">
    <property type="term" value="P:flagellated sperm motility"/>
    <property type="evidence" value="ECO:0007669"/>
    <property type="project" value="TreeGrafter"/>
</dbReference>
<dbReference type="Proteomes" id="UP001378592">
    <property type="component" value="Unassembled WGS sequence"/>
</dbReference>
<dbReference type="GO" id="GO:0060271">
    <property type="term" value="P:cilium assembly"/>
    <property type="evidence" value="ECO:0007669"/>
    <property type="project" value="TreeGrafter"/>
</dbReference>
<evidence type="ECO:0000259" key="1">
    <source>
        <dbReference type="Pfam" id="PF25805"/>
    </source>
</evidence>
<accession>A0AAN9VET9</accession>
<dbReference type="AlphaFoldDB" id="A0AAN9VET9"/>
<keyword evidence="3" id="KW-1185">Reference proteome</keyword>
<feature type="domain" description="IQ motif and ubiquitin-like" evidence="1">
    <location>
        <begin position="109"/>
        <end position="230"/>
    </location>
</feature>
<proteinExistence type="predicted"/>
<evidence type="ECO:0000313" key="2">
    <source>
        <dbReference type="EMBL" id="KAK7863599.1"/>
    </source>
</evidence>
<sequence length="233" mass="28005">MWWRKCKMRHSQTPDLQDPSFDVGRSKYRNVNEDHLRPMQRQTSAKFPSTKTDFNYLCDLVEQWKRKEIKRISLLKLESSKRAEFCALLELEIKLLLIIEEYRNKIKREKEERKNIQLIQKHASPKSQSDSYKFKTNISSTESQWAQVLKEIYISLCQPDIWSQLNAIRHLQDTISSFNSKHIRNILCLLQRENALFNMGVREEQTFLLRERAKMLFMEFIKTFKWNQSVPTT</sequence>
<dbReference type="Pfam" id="PF25805">
    <property type="entry name" value="IQUB"/>
    <property type="match status" value="1"/>
</dbReference>
<dbReference type="GO" id="GO:0001669">
    <property type="term" value="C:acrosomal vesicle"/>
    <property type="evidence" value="ECO:0007669"/>
    <property type="project" value="TreeGrafter"/>
</dbReference>
<dbReference type="GO" id="GO:0031514">
    <property type="term" value="C:motile cilium"/>
    <property type="evidence" value="ECO:0007669"/>
    <property type="project" value="TreeGrafter"/>
</dbReference>
<comment type="caution">
    <text evidence="2">The sequence shown here is derived from an EMBL/GenBank/DDBJ whole genome shotgun (WGS) entry which is preliminary data.</text>
</comment>
<name>A0AAN9VET9_9ORTH</name>
<dbReference type="PANTHER" id="PTHR21074">
    <property type="entry name" value="IQ AND UBIQUITIN-LIKE DOMAIN-CONTAINING PROTEIN"/>
    <property type="match status" value="1"/>
</dbReference>